<dbReference type="PANTHER" id="PTHR43294:SF9">
    <property type="entry name" value="SODIUM_POTASSIUM-TRANSPORTING ATPASE SUBUNIT ALPHA-1"/>
    <property type="match status" value="1"/>
</dbReference>
<evidence type="ECO:0000256" key="19">
    <source>
        <dbReference type="ARBA" id="ARBA00023201"/>
    </source>
</evidence>
<dbReference type="SFLD" id="SFLDS00003">
    <property type="entry name" value="Haloacid_Dehalogenase"/>
    <property type="match status" value="1"/>
</dbReference>
<feature type="non-terminal residue" evidence="23">
    <location>
        <position position="1"/>
    </location>
</feature>
<dbReference type="InterPro" id="IPR023214">
    <property type="entry name" value="HAD_sf"/>
</dbReference>
<dbReference type="GO" id="GO:0016887">
    <property type="term" value="F:ATP hydrolysis activity"/>
    <property type="evidence" value="ECO:0007669"/>
    <property type="project" value="InterPro"/>
</dbReference>
<dbReference type="EMBL" id="VXBD01014889">
    <property type="protein sequence ID" value="NXN19203.1"/>
    <property type="molecule type" value="Genomic_DNA"/>
</dbReference>
<dbReference type="InterPro" id="IPR001757">
    <property type="entry name" value="P_typ_ATPase"/>
</dbReference>
<dbReference type="GO" id="GO:0005890">
    <property type="term" value="C:sodium:potassium-exchanging ATPase complex"/>
    <property type="evidence" value="ECO:0007669"/>
    <property type="project" value="TreeGrafter"/>
</dbReference>
<dbReference type="Pfam" id="PF13246">
    <property type="entry name" value="Cation_ATPase"/>
    <property type="match status" value="1"/>
</dbReference>
<keyword evidence="24" id="KW-1185">Reference proteome</keyword>
<evidence type="ECO:0000256" key="1">
    <source>
        <dbReference type="ARBA" id="ARBA00004415"/>
    </source>
</evidence>
<keyword evidence="5 20" id="KW-0633">Potassium transport</keyword>
<dbReference type="SUPFAM" id="SSF81660">
    <property type="entry name" value="Metal cation-transporting ATPase, ATP-binding domain N"/>
    <property type="match status" value="1"/>
</dbReference>
<evidence type="ECO:0000256" key="11">
    <source>
        <dbReference type="ARBA" id="ARBA00022840"/>
    </source>
</evidence>
<dbReference type="GO" id="GO:0036376">
    <property type="term" value="P:sodium ion export across plasma membrane"/>
    <property type="evidence" value="ECO:0007669"/>
    <property type="project" value="TreeGrafter"/>
</dbReference>
<dbReference type="FunFam" id="3.40.50.1000:FF:000004">
    <property type="entry name" value="Sodium/potassium-transporting ATPase subunit alpha"/>
    <property type="match status" value="1"/>
</dbReference>
<proteinExistence type="inferred from homology"/>
<comment type="caution">
    <text evidence="23">The sequence shown here is derived from an EMBL/GenBank/DDBJ whole genome shotgun (WGS) entry which is preliminary data.</text>
</comment>
<dbReference type="Gene3D" id="3.40.1110.10">
    <property type="entry name" value="Calcium-transporting ATPase, cytoplasmic domain N"/>
    <property type="match status" value="1"/>
</dbReference>
<dbReference type="PANTHER" id="PTHR43294">
    <property type="entry name" value="SODIUM/POTASSIUM-TRANSPORTING ATPASE SUBUNIT ALPHA"/>
    <property type="match status" value="1"/>
</dbReference>
<dbReference type="SFLD" id="SFLDF00027">
    <property type="entry name" value="p-type_atpase"/>
    <property type="match status" value="1"/>
</dbReference>
<dbReference type="Gene3D" id="2.70.150.10">
    <property type="entry name" value="Calcium-transporting ATPase, cytoplasmic transduction domain A"/>
    <property type="match status" value="1"/>
</dbReference>
<evidence type="ECO:0000256" key="7">
    <source>
        <dbReference type="ARBA" id="ARBA00022607"/>
    </source>
</evidence>
<keyword evidence="11 20" id="KW-0067">ATP-binding</keyword>
<evidence type="ECO:0000256" key="4">
    <source>
        <dbReference type="ARBA" id="ARBA00022475"/>
    </source>
</evidence>
<gene>
    <name evidence="23" type="primary">Atp1a1</name>
    <name evidence="23" type="ORF">INDMAC_R02340</name>
</gene>
<evidence type="ECO:0000256" key="20">
    <source>
        <dbReference type="RuleBase" id="RU362084"/>
    </source>
</evidence>
<dbReference type="GO" id="GO:0005524">
    <property type="term" value="F:ATP binding"/>
    <property type="evidence" value="ECO:0007669"/>
    <property type="project" value="UniProtKB-KW"/>
</dbReference>
<keyword evidence="3 20" id="KW-0813">Transport</keyword>
<keyword evidence="6" id="KW-0597">Phosphoprotein</keyword>
<dbReference type="GO" id="GO:1902600">
    <property type="term" value="P:proton transmembrane transport"/>
    <property type="evidence" value="ECO:0007669"/>
    <property type="project" value="TreeGrafter"/>
</dbReference>
<evidence type="ECO:0000313" key="23">
    <source>
        <dbReference type="EMBL" id="NXN19203.1"/>
    </source>
</evidence>
<dbReference type="InterPro" id="IPR018303">
    <property type="entry name" value="ATPase_P-typ_P_site"/>
</dbReference>
<dbReference type="InterPro" id="IPR006068">
    <property type="entry name" value="ATPase_P-typ_cation-transptr_C"/>
</dbReference>
<feature type="compositionally biased region" description="Basic and acidic residues" evidence="21">
    <location>
        <begin position="22"/>
        <end position="33"/>
    </location>
</feature>
<dbReference type="Pfam" id="PF00690">
    <property type="entry name" value="Cation_ATPase_N"/>
    <property type="match status" value="1"/>
</dbReference>
<keyword evidence="19" id="KW-0739">Sodium transport</keyword>
<evidence type="ECO:0000256" key="2">
    <source>
        <dbReference type="ARBA" id="ARBA00006934"/>
    </source>
</evidence>
<evidence type="ECO:0000313" key="24">
    <source>
        <dbReference type="Proteomes" id="UP000557230"/>
    </source>
</evidence>
<keyword evidence="10 20" id="KW-0547">Nucleotide-binding</keyword>
<keyword evidence="15 20" id="KW-1133">Transmembrane helix</keyword>
<dbReference type="InterPro" id="IPR023299">
    <property type="entry name" value="ATPase_P-typ_cyto_dom_N"/>
</dbReference>
<feature type="transmembrane region" description="Helical" evidence="20">
    <location>
        <begin position="980"/>
        <end position="996"/>
    </location>
</feature>
<feature type="non-terminal residue" evidence="23">
    <location>
        <position position="1010"/>
    </location>
</feature>
<name>A0A7L1GYV8_9PICI</name>
<dbReference type="GO" id="GO:0005391">
    <property type="term" value="F:P-type sodium:potassium-exchanging transporter activity"/>
    <property type="evidence" value="ECO:0007669"/>
    <property type="project" value="TreeGrafter"/>
</dbReference>
<dbReference type="InterPro" id="IPR004014">
    <property type="entry name" value="ATPase_P-typ_cation-transptr_N"/>
</dbReference>
<keyword evidence="9 20" id="KW-0479">Metal-binding</keyword>
<evidence type="ECO:0000256" key="18">
    <source>
        <dbReference type="ARBA" id="ARBA00023136"/>
    </source>
</evidence>
<feature type="transmembrane region" description="Helical" evidence="20">
    <location>
        <begin position="90"/>
        <end position="112"/>
    </location>
</feature>
<dbReference type="CDD" id="cd02608">
    <property type="entry name" value="P-type_ATPase_Na-K_like"/>
    <property type="match status" value="1"/>
</dbReference>
<evidence type="ECO:0000256" key="13">
    <source>
        <dbReference type="ARBA" id="ARBA00022958"/>
    </source>
</evidence>
<accession>A0A7L1GYV8</accession>
<feature type="transmembrane region" description="Helical" evidence="20">
    <location>
        <begin position="844"/>
        <end position="867"/>
    </location>
</feature>
<evidence type="ECO:0000256" key="9">
    <source>
        <dbReference type="ARBA" id="ARBA00022723"/>
    </source>
</evidence>
<evidence type="ECO:0000256" key="3">
    <source>
        <dbReference type="ARBA" id="ARBA00022448"/>
    </source>
</evidence>
<keyword evidence="12" id="KW-0460">Magnesium</keyword>
<evidence type="ECO:0000256" key="15">
    <source>
        <dbReference type="ARBA" id="ARBA00022989"/>
    </source>
</evidence>
<comment type="subcellular location">
    <subcellularLocation>
        <location evidence="1">Cell membrane</location>
        <location evidence="1">Sarcolemma</location>
        <topology evidence="1">Multi-pass membrane protein</topology>
    </subcellularLocation>
    <subcellularLocation>
        <location evidence="20">Cell membrane</location>
        <topology evidence="20">Multi-pass membrane protein</topology>
    </subcellularLocation>
</comment>
<dbReference type="FunFam" id="1.20.1110.10:FF:000095">
    <property type="entry name" value="Sodium/potassium-transporting ATPase subunit alpha-1"/>
    <property type="match status" value="2"/>
</dbReference>
<dbReference type="Proteomes" id="UP000557230">
    <property type="component" value="Unassembled WGS sequence"/>
</dbReference>
<evidence type="ECO:0000256" key="21">
    <source>
        <dbReference type="SAM" id="MobiDB-lite"/>
    </source>
</evidence>
<dbReference type="PROSITE" id="PS00154">
    <property type="entry name" value="ATPASE_E1_E2"/>
    <property type="match status" value="1"/>
</dbReference>
<dbReference type="InterPro" id="IPR050510">
    <property type="entry name" value="Cation_transp_ATPase_P-type"/>
</dbReference>
<dbReference type="NCBIfam" id="TIGR01106">
    <property type="entry name" value="ATPase-IIC_X-K"/>
    <property type="match status" value="1"/>
</dbReference>
<dbReference type="Gene3D" id="1.20.1110.10">
    <property type="entry name" value="Calcium-transporting ATPase, transmembrane domain"/>
    <property type="match status" value="1"/>
</dbReference>
<dbReference type="SUPFAM" id="SSF81653">
    <property type="entry name" value="Calcium ATPase, transduction domain A"/>
    <property type="match status" value="1"/>
</dbReference>
<keyword evidence="4" id="KW-1003">Cell membrane</keyword>
<evidence type="ECO:0000256" key="6">
    <source>
        <dbReference type="ARBA" id="ARBA00022553"/>
    </source>
</evidence>
<keyword evidence="7" id="KW-0740">Sodium/potassium transport</keyword>
<dbReference type="InterPro" id="IPR044492">
    <property type="entry name" value="P_typ_ATPase_HD_dom"/>
</dbReference>
<evidence type="ECO:0000256" key="12">
    <source>
        <dbReference type="ARBA" id="ARBA00022842"/>
    </source>
</evidence>
<evidence type="ECO:0000256" key="8">
    <source>
        <dbReference type="ARBA" id="ARBA00022692"/>
    </source>
</evidence>
<dbReference type="SMART" id="SM00831">
    <property type="entry name" value="Cation_ATPase_N"/>
    <property type="match status" value="1"/>
</dbReference>
<dbReference type="GO" id="GO:0046872">
    <property type="term" value="F:metal ion binding"/>
    <property type="evidence" value="ECO:0007669"/>
    <property type="project" value="UniProtKB-KW"/>
</dbReference>
<feature type="transmembrane region" description="Helical" evidence="20">
    <location>
        <begin position="124"/>
        <end position="143"/>
    </location>
</feature>
<dbReference type="InterPro" id="IPR036412">
    <property type="entry name" value="HAD-like_sf"/>
</dbReference>
<dbReference type="NCBIfam" id="TIGR01494">
    <property type="entry name" value="ATPase_P-type"/>
    <property type="match status" value="2"/>
</dbReference>
<dbReference type="InterPro" id="IPR008250">
    <property type="entry name" value="ATPase_P-typ_transduc_dom_A_sf"/>
</dbReference>
<feature type="compositionally biased region" description="Polar residues" evidence="21">
    <location>
        <begin position="210"/>
        <end position="223"/>
    </location>
</feature>
<feature type="domain" description="Cation-transporting P-type ATPase N-terminal" evidence="22">
    <location>
        <begin position="36"/>
        <end position="110"/>
    </location>
</feature>
<dbReference type="PRINTS" id="PR00121">
    <property type="entry name" value="NAKATPASE"/>
</dbReference>
<dbReference type="SUPFAM" id="SSF81665">
    <property type="entry name" value="Calcium ATPase, transmembrane domain M"/>
    <property type="match status" value="1"/>
</dbReference>
<reference evidence="23 24" key="1">
    <citation type="submission" date="2019-09" db="EMBL/GenBank/DDBJ databases">
        <title>Bird 10,000 Genomes (B10K) Project - Family phase.</title>
        <authorList>
            <person name="Zhang G."/>
        </authorList>
    </citation>
    <scope>NUCLEOTIDE SEQUENCE [LARGE SCALE GENOMIC DNA]</scope>
    <source>
        <strain evidence="23">B10K-DU-001-78</strain>
        <tissue evidence="23">Muscle</tissue>
    </source>
</reference>
<feature type="transmembrane region" description="Helical" evidence="20">
    <location>
        <begin position="285"/>
        <end position="309"/>
    </location>
</feature>
<dbReference type="SUPFAM" id="SSF56784">
    <property type="entry name" value="HAD-like"/>
    <property type="match status" value="1"/>
</dbReference>
<keyword evidence="13 20" id="KW-0630">Potassium</keyword>
<keyword evidence="14" id="KW-1278">Translocase</keyword>
<evidence type="ECO:0000256" key="17">
    <source>
        <dbReference type="ARBA" id="ARBA00023065"/>
    </source>
</evidence>
<dbReference type="InterPro" id="IPR005775">
    <property type="entry name" value="P-type_ATPase_IIC"/>
</dbReference>
<dbReference type="GO" id="GO:0006883">
    <property type="term" value="P:intracellular sodium ion homeostasis"/>
    <property type="evidence" value="ECO:0007669"/>
    <property type="project" value="TreeGrafter"/>
</dbReference>
<keyword evidence="16" id="KW-0915">Sodium</keyword>
<dbReference type="GO" id="GO:0030007">
    <property type="term" value="P:intracellular potassium ion homeostasis"/>
    <property type="evidence" value="ECO:0007669"/>
    <property type="project" value="TreeGrafter"/>
</dbReference>
<feature type="region of interest" description="Disordered" evidence="21">
    <location>
        <begin position="1"/>
        <end position="33"/>
    </location>
</feature>
<keyword evidence="8 20" id="KW-0812">Transmembrane</keyword>
<dbReference type="Pfam" id="PF00122">
    <property type="entry name" value="E1-E2_ATPase"/>
    <property type="match status" value="1"/>
</dbReference>
<dbReference type="OrthoDB" id="3352408at2759"/>
<dbReference type="Pfam" id="PF00689">
    <property type="entry name" value="Cation_ATPase_C"/>
    <property type="match status" value="1"/>
</dbReference>
<dbReference type="AlphaFoldDB" id="A0A7L1GYV8"/>
<keyword evidence="17 20" id="KW-0406">Ion transport</keyword>
<dbReference type="SFLD" id="SFLDG00002">
    <property type="entry name" value="C1.7:_P-type_atpase_like"/>
    <property type="match status" value="1"/>
</dbReference>
<feature type="transmembrane region" description="Helical" evidence="20">
    <location>
        <begin position="948"/>
        <end position="965"/>
    </location>
</feature>
<dbReference type="FunFam" id="2.70.150.10:FF:000106">
    <property type="entry name" value="Sodium/potassium-transporting ATPase subunit alpha"/>
    <property type="match status" value="1"/>
</dbReference>
<keyword evidence="18 20" id="KW-0472">Membrane</keyword>
<comment type="similarity">
    <text evidence="2 20">Belongs to the cation transport ATPase (P-type) (TC 3.A.3) family. Type IIC subfamily.</text>
</comment>
<evidence type="ECO:0000256" key="14">
    <source>
        <dbReference type="ARBA" id="ARBA00022967"/>
    </source>
</evidence>
<dbReference type="FunFam" id="3.40.1110.10:FF:000001">
    <property type="entry name" value="Sodium/potassium-transporting ATPase subunit alpha"/>
    <property type="match status" value="1"/>
</dbReference>
<dbReference type="GO" id="GO:0042383">
    <property type="term" value="C:sarcolemma"/>
    <property type="evidence" value="ECO:0007669"/>
    <property type="project" value="UniProtKB-SubCell"/>
</dbReference>
<dbReference type="InterPro" id="IPR023298">
    <property type="entry name" value="ATPase_P-typ_TM_dom_sf"/>
</dbReference>
<evidence type="ECO:0000256" key="16">
    <source>
        <dbReference type="ARBA" id="ARBA00023053"/>
    </source>
</evidence>
<dbReference type="Gene3D" id="3.40.50.1000">
    <property type="entry name" value="HAD superfamily/HAD-like"/>
    <property type="match status" value="1"/>
</dbReference>
<evidence type="ECO:0000256" key="10">
    <source>
        <dbReference type="ARBA" id="ARBA00022741"/>
    </source>
</evidence>
<evidence type="ECO:0000256" key="5">
    <source>
        <dbReference type="ARBA" id="ARBA00022538"/>
    </source>
</evidence>
<sequence length="1010" mass="111153">AGRDKYEPTATSEHGTKKKGKKERDMDELKKEVQMDDHKLSLDELHRKYGTDLSRGLTPARAAEILARDGPNALTPPPTTPEWVKFCRQLFGGFSLLLWIGAILCFLAYAIQSLTEDEPTNDNLYLGVVLAAVVIITGCFSYYQEAKSSKIMESFKNLVPQQALVVRNGEKISINAEGVVVGDLVEVKGGDRIPADLRIISAHGCKVDNSSLTGESEPQTRSPDFSHENPLETRNIAFFSTNCVEGTARGIVISTGDRTVMGRIASLASGLEGGKTPIAMEIEHFIHLITGVAVFLGVSFFILSLILEYTWLEAVIFLIGIIVANVPEGLLATVTVCLTLTAKRMARKNCLVKNLEAVETLGSTSTICSDKTGTLTQNRMTVAHMWFDNQIHEADTTENQSGASFDKSSATWSALSRIAGLCNRAVFQANQENVPILKRAVAGDASESALLKCIELCCGSVKEMRDRYPKVVEIPFNSTNKYQLSIHKNANPSESRYLLVMKGAPERILDRCSTILIHGKEQPLDEEMKDAFQNAYLELGGLGERVLGFCHLALPDDQFPEGFQFDTDDLNFPVDKLCFVGLMSMIDPPRAAVPDAVGKCRSAGIKVVIMVTGDHPITAKAIAKGVGIISEGNETVEDIAARLNIPVSQVNPRDAKACVVHGTDLKDMTSEQLDDILIHHTEIVFARTSPQQKLIIVEGCQRQGAIVAVTGDGVNDSPALKKADIGVAMGIAGSDVSKQAADMILLDDNFASIVTGVEEGRLIFDNLKKSIAYTLTSNIPEITPFLIFIIANIPLPLGTVTILCIDLGTDMVPAISLAYEQAESDIMKRQPRNPKTDKLVNERLISMAYGQIGMIQALGGFFTYFVIMAENGFWPSGLLGIRVQWDDRWINDVEDSYGQQWTYEQRKIVEFTCHTAFFVSIVVVQWADLIICKTRRNSVFQQGMKNKILIFGLFEETALAAFLSYCPGMDVALRMYPLKPTWWFCAFPYSLLIFVYDEVRKLIIRRNPGG</sequence>
<feature type="transmembrane region" description="Helical" evidence="20">
    <location>
        <begin position="908"/>
        <end position="927"/>
    </location>
</feature>
<dbReference type="GO" id="GO:1990573">
    <property type="term" value="P:potassium ion import across plasma membrane"/>
    <property type="evidence" value="ECO:0007669"/>
    <property type="project" value="TreeGrafter"/>
</dbReference>
<feature type="region of interest" description="Disordered" evidence="21">
    <location>
        <begin position="210"/>
        <end position="229"/>
    </location>
</feature>
<feature type="transmembrane region" description="Helical" evidence="20">
    <location>
        <begin position="315"/>
        <end position="338"/>
    </location>
</feature>
<evidence type="ECO:0000259" key="22">
    <source>
        <dbReference type="SMART" id="SM00831"/>
    </source>
</evidence>
<dbReference type="InterPro" id="IPR059000">
    <property type="entry name" value="ATPase_P-type_domA"/>
</dbReference>
<organism evidence="23 24">
    <name type="scientific">Indicator maculatus</name>
    <name type="common">spotted honeyguide</name>
    <dbReference type="NCBI Taxonomy" id="545262"/>
    <lineage>
        <taxon>Eukaryota</taxon>
        <taxon>Metazoa</taxon>
        <taxon>Chordata</taxon>
        <taxon>Craniata</taxon>
        <taxon>Vertebrata</taxon>
        <taxon>Euteleostomi</taxon>
        <taxon>Archelosauria</taxon>
        <taxon>Archosauria</taxon>
        <taxon>Dinosauria</taxon>
        <taxon>Saurischia</taxon>
        <taxon>Theropoda</taxon>
        <taxon>Coelurosauria</taxon>
        <taxon>Aves</taxon>
        <taxon>Neognathae</taxon>
        <taxon>Neoaves</taxon>
        <taxon>Telluraves</taxon>
        <taxon>Coraciimorphae</taxon>
        <taxon>Piciformes</taxon>
        <taxon>Indicatoridae</taxon>
        <taxon>Indicator</taxon>
    </lineage>
</organism>
<protein>
    <recommendedName>
        <fullName evidence="20">Sodium/potassium-transporting ATPase subunit alpha</fullName>
    </recommendedName>
</protein>
<dbReference type="PRINTS" id="PR00119">
    <property type="entry name" value="CATATPASE"/>
</dbReference>